<dbReference type="Proteomes" id="UP000000845">
    <property type="component" value="Chromosome"/>
</dbReference>
<proteinExistence type="predicted"/>
<feature type="repeat" description="TPR" evidence="1">
    <location>
        <begin position="189"/>
        <end position="222"/>
    </location>
</feature>
<name>D1ALZ6_SEBTE</name>
<protein>
    <recommendedName>
        <fullName evidence="5">TPR repeat-containing protein</fullName>
    </recommendedName>
</protein>
<dbReference type="PROSITE" id="PS50005">
    <property type="entry name" value="TPR"/>
    <property type="match status" value="1"/>
</dbReference>
<keyword evidence="1" id="KW-0802">TPR repeat</keyword>
<gene>
    <name evidence="3" type="ordered locus">Sterm_0380</name>
</gene>
<dbReference type="KEGG" id="str:Sterm_0380"/>
<feature type="signal peptide" evidence="2">
    <location>
        <begin position="1"/>
        <end position="21"/>
    </location>
</feature>
<keyword evidence="2" id="KW-0732">Signal</keyword>
<dbReference type="HOGENOM" id="CLU_329522_0_0_0"/>
<evidence type="ECO:0000313" key="4">
    <source>
        <dbReference type="Proteomes" id="UP000000845"/>
    </source>
</evidence>
<dbReference type="InterPro" id="IPR019734">
    <property type="entry name" value="TPR_rpt"/>
</dbReference>
<organism evidence="3 4">
    <name type="scientific">Sebaldella termitidis (strain ATCC 33386 / NCTC 11300)</name>
    <dbReference type="NCBI Taxonomy" id="526218"/>
    <lineage>
        <taxon>Bacteria</taxon>
        <taxon>Fusobacteriati</taxon>
        <taxon>Fusobacteriota</taxon>
        <taxon>Fusobacteriia</taxon>
        <taxon>Fusobacteriales</taxon>
        <taxon>Leptotrichiaceae</taxon>
        <taxon>Sebaldella</taxon>
    </lineage>
</organism>
<evidence type="ECO:0008006" key="5">
    <source>
        <dbReference type="Google" id="ProtNLM"/>
    </source>
</evidence>
<feature type="chain" id="PRO_5003019816" description="TPR repeat-containing protein" evidence="2">
    <location>
        <begin position="22"/>
        <end position="871"/>
    </location>
</feature>
<accession>D1ALZ6</accession>
<sequence length="871" mass="101237">MKKFIILTLLLLNFSILTESAKKTSQTNIKNSVDTKKIDEELELADDYYYGNKILKAKEIYEKYSPVSDEAKLKLAKYYIDDIQDEKSTVILEELARKKNKEALHMLGSLYLADNSEDKLIKLFNKKSRSDMDLLAAIYAENGYEEKASAVYRDLAISGDEDAYFYMISQYSYNTRVDLLKLESAKGKTRADKELGDLYSAYNDYKNAVNSYKKYLKNSKGSMEIFTIFGEYYSKEDLKKELAPYIKRGDKGAKEVLEEYLSKAEEGNVLDAEDEYSENNFQTVQDDNTVLSETDDDEAEDDLDFDLPILKTSFEENEKIYLDRITENPDDYDAVNELLSLYYLNDKKEKLNTFIDDLISDGYYLGENWKMVKDRAVPIYEAYITQGINRAKPVLAQIYTEKKDTEMALSIYESMLPSKNNNINLNIVDLYNRTQKYNKTLALIQDSGIDLNEEPKASNDYHDYDSYGYNISMIRLGAYAYYKLGDLDKAKTLYSFLSNSYDYGVSSHNQDSFYYPDKIYLLDIYKKTNDKEEYEELEKQLTQSAGFFSFEDHGMKQALADYYASNGDFDQAKKLLLDDKRENETLKALNFIPLVLGLFPNADFFGNSEQTANITLKYQDYSDIKNFIDEVLVLTNNSHDNSKNYLNSVKIAALYIVKQYSEELNLSDSFKNKFLGYSDNTLKKEFKKSYKNLYKNKKGISFYPGNPDSNFMLSMLLKEWNVETKTLDSSENPVVTYSRRQIFENGILFFSDKYVKEFSHINDILEQEDLYEDTDETVLKNKSSKIGDAVNQFFSKTDFNKDYKDFFNLLPSMILVNIRENLEKNSRDDIIKKLDSDYAKYLTEDKIRTIEKIKESNNELKDKTNTVFSIH</sequence>
<keyword evidence="4" id="KW-1185">Reference proteome</keyword>
<reference evidence="4" key="1">
    <citation type="submission" date="2009-09" db="EMBL/GenBank/DDBJ databases">
        <title>The complete chromosome of Sebaldella termitidis ATCC 33386.</title>
        <authorList>
            <consortium name="US DOE Joint Genome Institute (JGI-PGF)"/>
            <person name="Lucas S."/>
            <person name="Copeland A."/>
            <person name="Lapidus A."/>
            <person name="Glavina del Rio T."/>
            <person name="Dalin E."/>
            <person name="Tice H."/>
            <person name="Bruce D."/>
            <person name="Goodwin L."/>
            <person name="Pitluck S."/>
            <person name="Kyrpides N."/>
            <person name="Mavromatis K."/>
            <person name="Ivanova N."/>
            <person name="Mikhailova N."/>
            <person name="Sims D."/>
            <person name="Meincke L."/>
            <person name="Brettin T."/>
            <person name="Detter J.C."/>
            <person name="Han C."/>
            <person name="Larimer F."/>
            <person name="Land M."/>
            <person name="Hauser L."/>
            <person name="Markowitz V."/>
            <person name="Cheng J.F."/>
            <person name="Hugenholtz P."/>
            <person name="Woyke T."/>
            <person name="Wu D."/>
            <person name="Eisen J.A."/>
        </authorList>
    </citation>
    <scope>NUCLEOTIDE SEQUENCE [LARGE SCALE GENOMIC DNA]</scope>
    <source>
        <strain evidence="4">ATCC 33386 / NCTC 11300</strain>
    </source>
</reference>
<dbReference type="EMBL" id="CP001739">
    <property type="protein sequence ID" value="ACZ07264.1"/>
    <property type="molecule type" value="Genomic_DNA"/>
</dbReference>
<reference evidence="3 4" key="2">
    <citation type="journal article" date="2010" name="Stand. Genomic Sci.">
        <title>Complete genome sequence of Sebaldella termitidis type strain (NCTC 11300).</title>
        <authorList>
            <person name="Harmon-Smith M."/>
            <person name="Celia L."/>
            <person name="Chertkov O."/>
            <person name="Lapidus A."/>
            <person name="Copeland A."/>
            <person name="Glavina Del Rio T."/>
            <person name="Nolan M."/>
            <person name="Lucas S."/>
            <person name="Tice H."/>
            <person name="Cheng J.F."/>
            <person name="Han C."/>
            <person name="Detter J.C."/>
            <person name="Bruce D."/>
            <person name="Goodwin L."/>
            <person name="Pitluck S."/>
            <person name="Pati A."/>
            <person name="Liolios K."/>
            <person name="Ivanova N."/>
            <person name="Mavromatis K."/>
            <person name="Mikhailova N."/>
            <person name="Chen A."/>
            <person name="Palaniappan K."/>
            <person name="Land M."/>
            <person name="Hauser L."/>
            <person name="Chang Y.J."/>
            <person name="Jeffries C.D."/>
            <person name="Brettin T."/>
            <person name="Goker M."/>
            <person name="Beck B."/>
            <person name="Bristow J."/>
            <person name="Eisen J.A."/>
            <person name="Markowitz V."/>
            <person name="Hugenholtz P."/>
            <person name="Kyrpides N.C."/>
            <person name="Klenk H.P."/>
            <person name="Chen F."/>
        </authorList>
    </citation>
    <scope>NUCLEOTIDE SEQUENCE [LARGE SCALE GENOMIC DNA]</scope>
    <source>
        <strain evidence="4">ATCC 33386 / NCTC 11300</strain>
    </source>
</reference>
<evidence type="ECO:0000256" key="2">
    <source>
        <dbReference type="SAM" id="SignalP"/>
    </source>
</evidence>
<evidence type="ECO:0000256" key="1">
    <source>
        <dbReference type="PROSITE-ProRule" id="PRU00339"/>
    </source>
</evidence>
<dbReference type="AlphaFoldDB" id="D1ALZ6"/>
<dbReference type="RefSeq" id="WP_012859863.1">
    <property type="nucleotide sequence ID" value="NC_013517.1"/>
</dbReference>
<evidence type="ECO:0000313" key="3">
    <source>
        <dbReference type="EMBL" id="ACZ07264.1"/>
    </source>
</evidence>
<dbReference type="eggNOG" id="COG0790">
    <property type="taxonomic scope" value="Bacteria"/>
</dbReference>